<evidence type="ECO:0000313" key="3">
    <source>
        <dbReference type="Proteomes" id="UP001150925"/>
    </source>
</evidence>
<sequence length="264" mass="29760">MMHVLNLVAAHMSGRSSQENSNPCIWYFMNLVLDTTVGVYILYLYLKLIQKVVRQLQLTDMESGNYGTPPRVRIWAKQSIAFFLALLLMKLTVTIALAVFPALAVVGRIFLAPFRQVGDPRIQVVMVMLVVPLIMNIVQFWLIDQVVKQKHPIKLTIPDHDSHFDDGETYFDDPNHSLHNDFSTYVQVPDQLSDGVHSTTPSDATRNEMALTSDYPHNDGIKSAAYSGELLNPVQVSRHLSRHSSQDSITIASVSHQFEMIKSP</sequence>
<dbReference type="GO" id="GO:0016020">
    <property type="term" value="C:membrane"/>
    <property type="evidence" value="ECO:0007669"/>
    <property type="project" value="TreeGrafter"/>
</dbReference>
<organism evidence="2 3">
    <name type="scientific">Dispira parvispora</name>
    <dbReference type="NCBI Taxonomy" id="1520584"/>
    <lineage>
        <taxon>Eukaryota</taxon>
        <taxon>Fungi</taxon>
        <taxon>Fungi incertae sedis</taxon>
        <taxon>Zoopagomycota</taxon>
        <taxon>Kickxellomycotina</taxon>
        <taxon>Dimargaritomycetes</taxon>
        <taxon>Dimargaritales</taxon>
        <taxon>Dimargaritaceae</taxon>
        <taxon>Dispira</taxon>
    </lineage>
</organism>
<dbReference type="PANTHER" id="PTHR31735:SF1">
    <property type="entry name" value="VACUOLAR MEMBRANE PROTEIN YPL162C"/>
    <property type="match status" value="1"/>
</dbReference>
<feature type="transmembrane region" description="Helical" evidence="1">
    <location>
        <begin position="122"/>
        <end position="143"/>
    </location>
</feature>
<gene>
    <name evidence="2" type="ORF">IWQ62_002841</name>
</gene>
<dbReference type="PANTHER" id="PTHR31735">
    <property type="entry name" value="VACUOLAR MEMBRANE PROTEIN YPL162C"/>
    <property type="match status" value="1"/>
</dbReference>
<feature type="transmembrane region" description="Helical" evidence="1">
    <location>
        <begin position="80"/>
        <end position="110"/>
    </location>
</feature>
<name>A0A9W8E3G2_9FUNG</name>
<evidence type="ECO:0000313" key="2">
    <source>
        <dbReference type="EMBL" id="KAJ1964778.1"/>
    </source>
</evidence>
<dbReference type="AlphaFoldDB" id="A0A9W8E3G2"/>
<evidence type="ECO:0008006" key="4">
    <source>
        <dbReference type="Google" id="ProtNLM"/>
    </source>
</evidence>
<keyword evidence="1" id="KW-0812">Transmembrane</keyword>
<keyword evidence="1" id="KW-0472">Membrane</keyword>
<comment type="caution">
    <text evidence="2">The sequence shown here is derived from an EMBL/GenBank/DDBJ whole genome shotgun (WGS) entry which is preliminary data.</text>
</comment>
<protein>
    <recommendedName>
        <fullName evidence="4">Vaculolar membrane protein-domain-containing protein</fullName>
    </recommendedName>
</protein>
<evidence type="ECO:0000256" key="1">
    <source>
        <dbReference type="SAM" id="Phobius"/>
    </source>
</evidence>
<keyword evidence="1" id="KW-1133">Transmembrane helix</keyword>
<reference evidence="2" key="1">
    <citation type="submission" date="2022-07" db="EMBL/GenBank/DDBJ databases">
        <title>Phylogenomic reconstructions and comparative analyses of Kickxellomycotina fungi.</title>
        <authorList>
            <person name="Reynolds N.K."/>
            <person name="Stajich J.E."/>
            <person name="Barry K."/>
            <person name="Grigoriev I.V."/>
            <person name="Crous P."/>
            <person name="Smith M.E."/>
        </authorList>
    </citation>
    <scope>NUCLEOTIDE SEQUENCE</scope>
    <source>
        <strain evidence="2">RSA 1196</strain>
    </source>
</reference>
<dbReference type="InterPro" id="IPR022127">
    <property type="entry name" value="STIMATE/YPL162C"/>
</dbReference>
<dbReference type="EMBL" id="JANBPY010000664">
    <property type="protein sequence ID" value="KAJ1964778.1"/>
    <property type="molecule type" value="Genomic_DNA"/>
</dbReference>
<dbReference type="Proteomes" id="UP001150925">
    <property type="component" value="Unassembled WGS sequence"/>
</dbReference>
<accession>A0A9W8E3G2</accession>
<dbReference type="OrthoDB" id="431202at2759"/>
<feature type="transmembrane region" description="Helical" evidence="1">
    <location>
        <begin position="25"/>
        <end position="46"/>
    </location>
</feature>
<keyword evidence="3" id="KW-1185">Reference proteome</keyword>
<dbReference type="Pfam" id="PF12400">
    <property type="entry name" value="STIMATE"/>
    <property type="match status" value="1"/>
</dbReference>
<proteinExistence type="predicted"/>